<keyword evidence="4" id="KW-1185">Reference proteome</keyword>
<dbReference type="Proteomes" id="UP001595557">
    <property type="component" value="Unassembled WGS sequence"/>
</dbReference>
<keyword evidence="1" id="KW-0472">Membrane</keyword>
<evidence type="ECO:0000256" key="1">
    <source>
        <dbReference type="SAM" id="Phobius"/>
    </source>
</evidence>
<evidence type="ECO:0000256" key="2">
    <source>
        <dbReference type="SAM" id="SignalP"/>
    </source>
</evidence>
<feature type="transmembrane region" description="Helical" evidence="1">
    <location>
        <begin position="158"/>
        <end position="177"/>
    </location>
</feature>
<reference evidence="4" key="1">
    <citation type="journal article" date="2019" name="Int. J. Syst. Evol. Microbiol.">
        <title>The Global Catalogue of Microorganisms (GCM) 10K type strain sequencing project: providing services to taxonomists for standard genome sequencing and annotation.</title>
        <authorList>
            <consortium name="The Broad Institute Genomics Platform"/>
            <consortium name="The Broad Institute Genome Sequencing Center for Infectious Disease"/>
            <person name="Wu L."/>
            <person name="Ma J."/>
        </authorList>
    </citation>
    <scope>NUCLEOTIDE SEQUENCE [LARGE SCALE GENOMIC DNA]</scope>
    <source>
        <strain evidence="4">KCTC 52239</strain>
    </source>
</reference>
<evidence type="ECO:0000313" key="4">
    <source>
        <dbReference type="Proteomes" id="UP001595557"/>
    </source>
</evidence>
<keyword evidence="1" id="KW-0812">Transmembrane</keyword>
<organism evidence="3 4">
    <name type="scientific">Paracoccus fontiphilus</name>
    <dbReference type="NCBI Taxonomy" id="1815556"/>
    <lineage>
        <taxon>Bacteria</taxon>
        <taxon>Pseudomonadati</taxon>
        <taxon>Pseudomonadota</taxon>
        <taxon>Alphaproteobacteria</taxon>
        <taxon>Rhodobacterales</taxon>
        <taxon>Paracoccaceae</taxon>
        <taxon>Paracoccus</taxon>
    </lineage>
</organism>
<feature type="signal peptide" evidence="2">
    <location>
        <begin position="1"/>
        <end position="17"/>
    </location>
</feature>
<proteinExistence type="predicted"/>
<protein>
    <submittedName>
        <fullName evidence="3">PEP-CTERM sorting domain-containing protein</fullName>
    </submittedName>
</protein>
<keyword evidence="2" id="KW-0732">Signal</keyword>
<keyword evidence="1" id="KW-1133">Transmembrane helix</keyword>
<name>A0ABV7IQA3_9RHOB</name>
<accession>A0ABV7IQA3</accession>
<evidence type="ECO:0000313" key="3">
    <source>
        <dbReference type="EMBL" id="MFC3170241.1"/>
    </source>
</evidence>
<feature type="chain" id="PRO_5046830799" evidence="2">
    <location>
        <begin position="18"/>
        <end position="185"/>
    </location>
</feature>
<comment type="caution">
    <text evidence="3">The sequence shown here is derived from an EMBL/GenBank/DDBJ whole genome shotgun (WGS) entry which is preliminary data.</text>
</comment>
<gene>
    <name evidence="3" type="ORF">ACFOD7_19525</name>
</gene>
<dbReference type="EMBL" id="JBHRTE010000097">
    <property type="protein sequence ID" value="MFC3170241.1"/>
    <property type="molecule type" value="Genomic_DNA"/>
</dbReference>
<sequence length="185" mass="20117">MVAAALLAVGIGSAADAATIVGWRNVFGTSHPVYREAFDVDLYFDRGYVDGENNSIDSWGIYTKDTPVIMRIVMDWFSPDYWADISMSSRGQDWDVSGSLMLMGDGFIASGKSPEGTDFELRFSPFGGSANHLEFRPYGSAQHALTYLSVENIRLAPVPLPATAALLSLGIGALAVMRKRRRAIS</sequence>